<dbReference type="InterPro" id="IPR036615">
    <property type="entry name" value="Mur_ligase_C_dom_sf"/>
</dbReference>
<dbReference type="GO" id="GO:0005524">
    <property type="term" value="F:ATP binding"/>
    <property type="evidence" value="ECO:0007669"/>
    <property type="project" value="UniProtKB-UniRule"/>
</dbReference>
<keyword evidence="3 10" id="KW-0132">Cell division</keyword>
<dbReference type="GO" id="GO:0047480">
    <property type="term" value="F:UDP-N-acetylmuramoyl-tripeptide-D-alanyl-D-alanine ligase activity"/>
    <property type="evidence" value="ECO:0007669"/>
    <property type="project" value="UniProtKB-UniRule"/>
</dbReference>
<organism evidence="15 16">
    <name type="scientific">Boseongicola aestuarii</name>
    <dbReference type="NCBI Taxonomy" id="1470561"/>
    <lineage>
        <taxon>Bacteria</taxon>
        <taxon>Pseudomonadati</taxon>
        <taxon>Pseudomonadota</taxon>
        <taxon>Alphaproteobacteria</taxon>
        <taxon>Rhodobacterales</taxon>
        <taxon>Paracoccaceae</taxon>
        <taxon>Boseongicola</taxon>
    </lineage>
</organism>
<reference evidence="15 16" key="1">
    <citation type="submission" date="2017-05" db="EMBL/GenBank/DDBJ databases">
        <authorList>
            <person name="Song R."/>
            <person name="Chenine A.L."/>
            <person name="Ruprecht R.M."/>
        </authorList>
    </citation>
    <scope>NUCLEOTIDE SEQUENCE [LARGE SCALE GENOMIC DNA]</scope>
    <source>
        <strain evidence="15 16">CECT 8489</strain>
    </source>
</reference>
<keyword evidence="9 10" id="KW-0961">Cell wall biogenesis/degradation</keyword>
<evidence type="ECO:0000259" key="13">
    <source>
        <dbReference type="Pfam" id="PF02875"/>
    </source>
</evidence>
<dbReference type="Pfam" id="PF01225">
    <property type="entry name" value="Mur_ligase"/>
    <property type="match status" value="1"/>
</dbReference>
<name>A0A238IYQ2_9RHOB</name>
<comment type="subcellular location">
    <subcellularLocation>
        <location evidence="10 11">Cytoplasm</location>
    </subcellularLocation>
</comment>
<dbReference type="InterPro" id="IPR000713">
    <property type="entry name" value="Mur_ligase_N"/>
</dbReference>
<dbReference type="NCBIfam" id="TIGR01143">
    <property type="entry name" value="murF"/>
    <property type="match status" value="1"/>
</dbReference>
<dbReference type="GO" id="GO:0009252">
    <property type="term" value="P:peptidoglycan biosynthetic process"/>
    <property type="evidence" value="ECO:0007669"/>
    <property type="project" value="UniProtKB-UniRule"/>
</dbReference>
<dbReference type="OrthoDB" id="9800958at2"/>
<dbReference type="SUPFAM" id="SSF63418">
    <property type="entry name" value="MurE/MurF N-terminal domain"/>
    <property type="match status" value="1"/>
</dbReference>
<feature type="domain" description="Mur ligase C-terminal" evidence="13">
    <location>
        <begin position="336"/>
        <end position="455"/>
    </location>
</feature>
<dbReference type="InterPro" id="IPR036565">
    <property type="entry name" value="Mur-like_cat_sf"/>
</dbReference>
<dbReference type="Pfam" id="PF02875">
    <property type="entry name" value="Mur_ligase_C"/>
    <property type="match status" value="1"/>
</dbReference>
<keyword evidence="4 10" id="KW-0547">Nucleotide-binding</keyword>
<feature type="domain" description="Mur ligase central" evidence="14">
    <location>
        <begin position="108"/>
        <end position="297"/>
    </location>
</feature>
<keyword evidence="8 10" id="KW-0131">Cell cycle</keyword>
<dbReference type="RefSeq" id="WP_093973518.1">
    <property type="nucleotide sequence ID" value="NZ_FXXQ01000004.1"/>
</dbReference>
<dbReference type="Proteomes" id="UP000201838">
    <property type="component" value="Unassembled WGS sequence"/>
</dbReference>
<dbReference type="InterPro" id="IPR013221">
    <property type="entry name" value="Mur_ligase_cen"/>
</dbReference>
<evidence type="ECO:0000259" key="14">
    <source>
        <dbReference type="Pfam" id="PF08245"/>
    </source>
</evidence>
<evidence type="ECO:0000256" key="8">
    <source>
        <dbReference type="ARBA" id="ARBA00023306"/>
    </source>
</evidence>
<dbReference type="Pfam" id="PF08245">
    <property type="entry name" value="Mur_ligase_M"/>
    <property type="match status" value="1"/>
</dbReference>
<evidence type="ECO:0000313" key="15">
    <source>
        <dbReference type="EMBL" id="SMX23547.1"/>
    </source>
</evidence>
<accession>A0A238IYQ2</accession>
<evidence type="ECO:0000256" key="1">
    <source>
        <dbReference type="ARBA" id="ARBA00022490"/>
    </source>
</evidence>
<keyword evidence="2 10" id="KW-0436">Ligase</keyword>
<dbReference type="EC" id="6.3.2.10" evidence="10 11"/>
<keyword evidence="1 10" id="KW-0963">Cytoplasm</keyword>
<evidence type="ECO:0000256" key="5">
    <source>
        <dbReference type="ARBA" id="ARBA00022840"/>
    </source>
</evidence>
<dbReference type="PANTHER" id="PTHR43024">
    <property type="entry name" value="UDP-N-ACETYLMURAMOYL-TRIPEPTIDE--D-ALANYL-D-ALANINE LIGASE"/>
    <property type="match status" value="1"/>
</dbReference>
<dbReference type="Gene3D" id="3.40.1390.10">
    <property type="entry name" value="MurE/MurF, N-terminal domain"/>
    <property type="match status" value="1"/>
</dbReference>
<dbReference type="UniPathway" id="UPA00219"/>
<dbReference type="PANTHER" id="PTHR43024:SF1">
    <property type="entry name" value="UDP-N-ACETYLMURAMOYL-TRIPEPTIDE--D-ALANYL-D-ALANINE LIGASE"/>
    <property type="match status" value="1"/>
</dbReference>
<proteinExistence type="inferred from homology"/>
<dbReference type="HAMAP" id="MF_02019">
    <property type="entry name" value="MurF"/>
    <property type="match status" value="1"/>
</dbReference>
<dbReference type="InterPro" id="IPR004101">
    <property type="entry name" value="Mur_ligase_C"/>
</dbReference>
<keyword evidence="16" id="KW-1185">Reference proteome</keyword>
<sequence length="483" mass="51069">MSALWTKASAVAATRGTAQGPDWAATGVSIDTRTIEAGELFVALKDVRDGHDFVAEALARGAVAALVSRVPEGVGPDAPLIIVNDVLEGLEALGRAARARTTARVIAVTGSAGKTSTKEMLRDVLGRQGRTHAAEASYNNHWGVPLTLARMPQDTEFAIIEIGMNAPGEIAPLSNMARPHLAIITTVAAAHLEAFESIQEIAHEKASIFEGLEPGGVALFNADIETALILDDKAKACEAQRIGFGALPGAGLYAEDIQLGEKSSVVRGQFQGRRFLFRVGAPGRHFAMNALAVYGAACLVGADADVAACDIGAWSAPAGRGQRETVVLDPVEGWSFELIDDAFNANPASMGAALWVLTAVNPTDGVGRFRRGRRIAVLGDMLELGATELELHAAIADHPAMELIDRVECVGQRMRALYDALPDEKRGHSFTTAEEMAAEAHHLADAGDVVLVKGSKGSKVSLVVDALRKQSERRRTAADKERN</sequence>
<dbReference type="SUPFAM" id="SSF53244">
    <property type="entry name" value="MurD-like peptide ligases, peptide-binding domain"/>
    <property type="match status" value="1"/>
</dbReference>
<dbReference type="GO" id="GO:0051301">
    <property type="term" value="P:cell division"/>
    <property type="evidence" value="ECO:0007669"/>
    <property type="project" value="UniProtKB-KW"/>
</dbReference>
<evidence type="ECO:0000259" key="12">
    <source>
        <dbReference type="Pfam" id="PF01225"/>
    </source>
</evidence>
<evidence type="ECO:0000256" key="3">
    <source>
        <dbReference type="ARBA" id="ARBA00022618"/>
    </source>
</evidence>
<keyword evidence="7 10" id="KW-0573">Peptidoglycan synthesis</keyword>
<protein>
    <recommendedName>
        <fullName evidence="10 11">UDP-N-acetylmuramoyl-tripeptide--D-alanyl-D-alanine ligase</fullName>
        <ecNumber evidence="10 11">6.3.2.10</ecNumber>
    </recommendedName>
    <alternativeName>
        <fullName evidence="10">D-alanyl-D-alanine-adding enzyme</fullName>
    </alternativeName>
</protein>
<comment type="similarity">
    <text evidence="10">Belongs to the MurCDEF family. MurF subfamily.</text>
</comment>
<evidence type="ECO:0000256" key="2">
    <source>
        <dbReference type="ARBA" id="ARBA00022598"/>
    </source>
</evidence>
<feature type="domain" description="Mur ligase N-terminal catalytic" evidence="12">
    <location>
        <begin position="26"/>
        <end position="93"/>
    </location>
</feature>
<gene>
    <name evidence="10 15" type="primary">murF</name>
    <name evidence="15" type="ORF">BOA8489_01656</name>
</gene>
<dbReference type="EMBL" id="FXXQ01000004">
    <property type="protein sequence ID" value="SMX23547.1"/>
    <property type="molecule type" value="Genomic_DNA"/>
</dbReference>
<dbReference type="Gene3D" id="3.90.190.20">
    <property type="entry name" value="Mur ligase, C-terminal domain"/>
    <property type="match status" value="1"/>
</dbReference>
<dbReference type="GO" id="GO:0008360">
    <property type="term" value="P:regulation of cell shape"/>
    <property type="evidence" value="ECO:0007669"/>
    <property type="project" value="UniProtKB-KW"/>
</dbReference>
<evidence type="ECO:0000256" key="10">
    <source>
        <dbReference type="HAMAP-Rule" id="MF_02019"/>
    </source>
</evidence>
<dbReference type="InterPro" id="IPR051046">
    <property type="entry name" value="MurCDEF_CellWall_CoF430Synth"/>
</dbReference>
<evidence type="ECO:0000313" key="16">
    <source>
        <dbReference type="Proteomes" id="UP000201838"/>
    </source>
</evidence>
<keyword evidence="6 10" id="KW-0133">Cell shape</keyword>
<dbReference type="AlphaFoldDB" id="A0A238IYQ2"/>
<dbReference type="SUPFAM" id="SSF53623">
    <property type="entry name" value="MurD-like peptide ligases, catalytic domain"/>
    <property type="match status" value="1"/>
</dbReference>
<evidence type="ECO:0000256" key="4">
    <source>
        <dbReference type="ARBA" id="ARBA00022741"/>
    </source>
</evidence>
<dbReference type="GO" id="GO:0005737">
    <property type="term" value="C:cytoplasm"/>
    <property type="evidence" value="ECO:0007669"/>
    <property type="project" value="UniProtKB-SubCell"/>
</dbReference>
<dbReference type="GO" id="GO:0008766">
    <property type="term" value="F:UDP-N-acetylmuramoylalanyl-D-glutamyl-2,6-diaminopimelate-D-alanyl-D-alanine ligase activity"/>
    <property type="evidence" value="ECO:0007669"/>
    <property type="project" value="RHEA"/>
</dbReference>
<comment type="pathway">
    <text evidence="10 11">Cell wall biogenesis; peptidoglycan biosynthesis.</text>
</comment>
<keyword evidence="5 10" id="KW-0067">ATP-binding</keyword>
<comment type="catalytic activity">
    <reaction evidence="10 11">
        <text>D-alanyl-D-alanine + UDP-N-acetyl-alpha-D-muramoyl-L-alanyl-gamma-D-glutamyl-meso-2,6-diaminopimelate + ATP = UDP-N-acetyl-alpha-D-muramoyl-L-alanyl-gamma-D-glutamyl-meso-2,6-diaminopimeloyl-D-alanyl-D-alanine + ADP + phosphate + H(+)</text>
        <dbReference type="Rhea" id="RHEA:28374"/>
        <dbReference type="ChEBI" id="CHEBI:15378"/>
        <dbReference type="ChEBI" id="CHEBI:30616"/>
        <dbReference type="ChEBI" id="CHEBI:43474"/>
        <dbReference type="ChEBI" id="CHEBI:57822"/>
        <dbReference type="ChEBI" id="CHEBI:61386"/>
        <dbReference type="ChEBI" id="CHEBI:83905"/>
        <dbReference type="ChEBI" id="CHEBI:456216"/>
        <dbReference type="EC" id="6.3.2.10"/>
    </reaction>
</comment>
<feature type="binding site" evidence="10">
    <location>
        <begin position="110"/>
        <end position="116"/>
    </location>
    <ligand>
        <name>ATP</name>
        <dbReference type="ChEBI" id="CHEBI:30616"/>
    </ligand>
</feature>
<evidence type="ECO:0000256" key="11">
    <source>
        <dbReference type="RuleBase" id="RU004136"/>
    </source>
</evidence>
<dbReference type="InterPro" id="IPR035911">
    <property type="entry name" value="MurE/MurF_N"/>
</dbReference>
<dbReference type="InterPro" id="IPR005863">
    <property type="entry name" value="UDP-N-AcMur_synth"/>
</dbReference>
<dbReference type="GO" id="GO:0071555">
    <property type="term" value="P:cell wall organization"/>
    <property type="evidence" value="ECO:0007669"/>
    <property type="project" value="UniProtKB-KW"/>
</dbReference>
<comment type="function">
    <text evidence="10 11">Involved in cell wall formation. Catalyzes the final step in the synthesis of UDP-N-acetylmuramoyl-pentapeptide, the precursor of murein.</text>
</comment>
<evidence type="ECO:0000256" key="7">
    <source>
        <dbReference type="ARBA" id="ARBA00022984"/>
    </source>
</evidence>
<evidence type="ECO:0000256" key="6">
    <source>
        <dbReference type="ARBA" id="ARBA00022960"/>
    </source>
</evidence>
<evidence type="ECO:0000256" key="9">
    <source>
        <dbReference type="ARBA" id="ARBA00023316"/>
    </source>
</evidence>
<dbReference type="Gene3D" id="3.40.1190.10">
    <property type="entry name" value="Mur-like, catalytic domain"/>
    <property type="match status" value="1"/>
</dbReference>